<reference evidence="1 2" key="1">
    <citation type="submission" date="2020-02" db="EMBL/GenBank/DDBJ databases">
        <title>The whole genome sequence of CPCC 205119.</title>
        <authorList>
            <person name="Jiang Z."/>
        </authorList>
    </citation>
    <scope>NUCLEOTIDE SEQUENCE [LARGE SCALE GENOMIC DNA]</scope>
    <source>
        <strain evidence="1 2">CPCC 205119</strain>
    </source>
</reference>
<proteinExistence type="predicted"/>
<evidence type="ECO:0000313" key="2">
    <source>
        <dbReference type="Proteomes" id="UP000470470"/>
    </source>
</evidence>
<comment type="caution">
    <text evidence="1">The sequence shown here is derived from an EMBL/GenBank/DDBJ whole genome shotgun (WGS) entry which is preliminary data.</text>
</comment>
<protein>
    <submittedName>
        <fullName evidence="1">Uncharacterized protein</fullName>
    </submittedName>
</protein>
<dbReference type="AlphaFoldDB" id="A0A7K3W9U5"/>
<dbReference type="Proteomes" id="UP000470470">
    <property type="component" value="Unassembled WGS sequence"/>
</dbReference>
<sequence length="100" mass="10306">MIRSTKPSIFRVGDVRDDGTAVVVSGWGLGMCSAGCACHRDPVGGQLAIDEDAGSGMLGLVSHSEDVCDCCEPWTADELSGILRDLAAVEALVSQEPLAG</sequence>
<evidence type="ECO:0000313" key="1">
    <source>
        <dbReference type="EMBL" id="NEL53225.1"/>
    </source>
</evidence>
<accession>A0A7K3W9U5</accession>
<gene>
    <name evidence="1" type="ORF">G1H19_04250</name>
</gene>
<dbReference type="RefSeq" id="WP_152730347.1">
    <property type="nucleotide sequence ID" value="NZ_JAABOZ010000007.1"/>
</dbReference>
<keyword evidence="2" id="KW-1185">Reference proteome</keyword>
<organism evidence="1 2">
    <name type="scientific">Goekera deserti</name>
    <dbReference type="NCBI Taxonomy" id="2497753"/>
    <lineage>
        <taxon>Bacteria</taxon>
        <taxon>Bacillati</taxon>
        <taxon>Actinomycetota</taxon>
        <taxon>Actinomycetes</taxon>
        <taxon>Geodermatophilales</taxon>
        <taxon>Geodermatophilaceae</taxon>
        <taxon>Goekera</taxon>
    </lineage>
</organism>
<dbReference type="EMBL" id="JAAGWK010000008">
    <property type="protein sequence ID" value="NEL53225.1"/>
    <property type="molecule type" value="Genomic_DNA"/>
</dbReference>
<name>A0A7K3W9U5_9ACTN</name>